<reference evidence="1" key="1">
    <citation type="submission" date="2021-01" db="EMBL/GenBank/DDBJ databases">
        <authorList>
            <person name="Corre E."/>
            <person name="Pelletier E."/>
            <person name="Niang G."/>
            <person name="Scheremetjew M."/>
            <person name="Finn R."/>
            <person name="Kale V."/>
            <person name="Holt S."/>
            <person name="Cochrane G."/>
            <person name="Meng A."/>
            <person name="Brown T."/>
            <person name="Cohen L."/>
        </authorList>
    </citation>
    <scope>NUCLEOTIDE SEQUENCE</scope>
    <source>
        <strain evidence="1">CCMP1510</strain>
    </source>
</reference>
<proteinExistence type="predicted"/>
<name>A0A7S3K352_9STRA</name>
<gene>
    <name evidence="1" type="ORF">ALAG00032_LOCUS14025</name>
</gene>
<dbReference type="EMBL" id="HBIJ01021638">
    <property type="protein sequence ID" value="CAE0373224.1"/>
    <property type="molecule type" value="Transcribed_RNA"/>
</dbReference>
<evidence type="ECO:0000313" key="1">
    <source>
        <dbReference type="EMBL" id="CAE0373224.1"/>
    </source>
</evidence>
<accession>A0A7S3K352</accession>
<protein>
    <submittedName>
        <fullName evidence="1">Uncharacterized protein</fullName>
    </submittedName>
</protein>
<sequence length="234" mass="27636">MTKFLKRFKRRRLLYVKRWYNNIENRKNEKDEIDLWKILGVKRYGDEQVYGGRSRCFRRFHQRAVNYDIEKMRKGDIVSTSFRRLCLAFVVLIDDARREIYSRSGISALRASENYHVINVFELDPIEIFDRFFNAQDPITGQPSQAIREYLLLEAASSSKENDSDDEDAYIPPPPPEHFLPSFLRQNKTKTLFVGNEKKFRNYSLLPTPINRSPLLARTDTFLLEEAKKENGIS</sequence>
<organism evidence="1">
    <name type="scientific">Aureoumbra lagunensis</name>
    <dbReference type="NCBI Taxonomy" id="44058"/>
    <lineage>
        <taxon>Eukaryota</taxon>
        <taxon>Sar</taxon>
        <taxon>Stramenopiles</taxon>
        <taxon>Ochrophyta</taxon>
        <taxon>Pelagophyceae</taxon>
        <taxon>Pelagomonadales</taxon>
        <taxon>Aureoumbra</taxon>
    </lineage>
</organism>
<dbReference type="AlphaFoldDB" id="A0A7S3K352"/>